<feature type="transmembrane region" description="Helical" evidence="5">
    <location>
        <begin position="46"/>
        <end position="65"/>
    </location>
</feature>
<protein>
    <recommendedName>
        <fullName evidence="8">DUF1656 domain-containing protein</fullName>
    </recommendedName>
</protein>
<keyword evidence="4 5" id="KW-0472">Membrane</keyword>
<evidence type="ECO:0008006" key="8">
    <source>
        <dbReference type="Google" id="ProtNLM"/>
    </source>
</evidence>
<keyword evidence="7" id="KW-1185">Reference proteome</keyword>
<evidence type="ECO:0000313" key="6">
    <source>
        <dbReference type="EMBL" id="SDE12212.1"/>
    </source>
</evidence>
<dbReference type="AlphaFoldDB" id="A0A1G7ABM2"/>
<name>A0A1G7ABM2_9BURK</name>
<evidence type="ECO:0000313" key="7">
    <source>
        <dbReference type="Proteomes" id="UP000198908"/>
    </source>
</evidence>
<dbReference type="Pfam" id="PF07869">
    <property type="entry name" value="DUF1656"/>
    <property type="match status" value="1"/>
</dbReference>
<dbReference type="STRING" id="416944.SAMN05421548_13358"/>
<gene>
    <name evidence="6" type="ORF">SAMN05421548_13358</name>
</gene>
<proteinExistence type="predicted"/>
<keyword evidence="3 5" id="KW-1133">Transmembrane helix</keyword>
<keyword evidence="2 5" id="KW-0812">Transmembrane</keyword>
<reference evidence="7" key="1">
    <citation type="submission" date="2016-09" db="EMBL/GenBank/DDBJ databases">
        <authorList>
            <person name="Varghese N."/>
            <person name="Submissions S."/>
        </authorList>
    </citation>
    <scope>NUCLEOTIDE SEQUENCE [LARGE SCALE GENOMIC DNA]</scope>
    <source>
        <strain evidence="7">TNe-862</strain>
    </source>
</reference>
<dbReference type="Proteomes" id="UP000198908">
    <property type="component" value="Unassembled WGS sequence"/>
</dbReference>
<evidence type="ECO:0000256" key="1">
    <source>
        <dbReference type="ARBA" id="ARBA00022475"/>
    </source>
</evidence>
<evidence type="ECO:0000256" key="3">
    <source>
        <dbReference type="ARBA" id="ARBA00022989"/>
    </source>
</evidence>
<sequence>MPRDVAFLDAYIPAIVLLFILGSAITWVLDSLLARIGVYRIVWHPSLFRVSLLVVVCCVLGLAIYR</sequence>
<dbReference type="EMBL" id="FMYQ01000033">
    <property type="protein sequence ID" value="SDE12212.1"/>
    <property type="molecule type" value="Genomic_DNA"/>
</dbReference>
<evidence type="ECO:0000256" key="4">
    <source>
        <dbReference type="ARBA" id="ARBA00023136"/>
    </source>
</evidence>
<accession>A0A1G7ABM2</accession>
<dbReference type="OrthoDB" id="6080293at2"/>
<feature type="transmembrane region" description="Helical" evidence="5">
    <location>
        <begin position="12"/>
        <end position="34"/>
    </location>
</feature>
<dbReference type="InterPro" id="IPR012451">
    <property type="entry name" value="DUF1656"/>
</dbReference>
<dbReference type="RefSeq" id="WP_092004272.1">
    <property type="nucleotide sequence ID" value="NZ_FMYQ01000033.1"/>
</dbReference>
<evidence type="ECO:0000256" key="5">
    <source>
        <dbReference type="SAM" id="Phobius"/>
    </source>
</evidence>
<evidence type="ECO:0000256" key="2">
    <source>
        <dbReference type="ARBA" id="ARBA00022692"/>
    </source>
</evidence>
<organism evidence="6 7">
    <name type="scientific">Paraburkholderia lycopersici</name>
    <dbReference type="NCBI Taxonomy" id="416944"/>
    <lineage>
        <taxon>Bacteria</taxon>
        <taxon>Pseudomonadati</taxon>
        <taxon>Pseudomonadota</taxon>
        <taxon>Betaproteobacteria</taxon>
        <taxon>Burkholderiales</taxon>
        <taxon>Burkholderiaceae</taxon>
        <taxon>Paraburkholderia</taxon>
    </lineage>
</organism>
<keyword evidence="1" id="KW-1003">Cell membrane</keyword>